<dbReference type="Proteomes" id="UP001321786">
    <property type="component" value="Chromosome"/>
</dbReference>
<name>A0AAU9EG69_9FIRM</name>
<keyword evidence="2" id="KW-1185">Reference proteome</keyword>
<dbReference type="KEGG" id="hprf:HLPR_20930"/>
<evidence type="ECO:0000313" key="1">
    <source>
        <dbReference type="EMBL" id="BEP29762.1"/>
    </source>
</evidence>
<organism evidence="1 2">
    <name type="scientific">Helicovermis profundi</name>
    <dbReference type="NCBI Taxonomy" id="3065157"/>
    <lineage>
        <taxon>Bacteria</taxon>
        <taxon>Bacillati</taxon>
        <taxon>Bacillota</taxon>
        <taxon>Clostridia</taxon>
        <taxon>Helicovermis</taxon>
    </lineage>
</organism>
<gene>
    <name evidence="1" type="ORF">HLPR_20930</name>
</gene>
<protein>
    <submittedName>
        <fullName evidence="1">Uncharacterized protein</fullName>
    </submittedName>
</protein>
<reference evidence="1 2" key="1">
    <citation type="submission" date="2023-08" db="EMBL/GenBank/DDBJ databases">
        <title>Helicovermis profunda gen. nov., sp. nov., a novel mesophilic, fermentative bacterium within the Bacillota from a deep-sea hydrothermal vent chimney.</title>
        <authorList>
            <person name="Miyazaki U."/>
            <person name="Mizutani D."/>
            <person name="Hashimoto Y."/>
            <person name="Tame A."/>
            <person name="Sawayama S."/>
            <person name="Miyazaki J."/>
            <person name="Takai K."/>
            <person name="Nakagawa S."/>
        </authorList>
    </citation>
    <scope>NUCLEOTIDE SEQUENCE [LARGE SCALE GENOMIC DNA]</scope>
    <source>
        <strain evidence="1 2">S502</strain>
    </source>
</reference>
<proteinExistence type="predicted"/>
<dbReference type="AlphaFoldDB" id="A0AAU9EG69"/>
<evidence type="ECO:0000313" key="2">
    <source>
        <dbReference type="Proteomes" id="UP001321786"/>
    </source>
</evidence>
<accession>A0AAU9EG69</accession>
<dbReference type="RefSeq" id="WP_338535379.1">
    <property type="nucleotide sequence ID" value="NZ_AP028654.1"/>
</dbReference>
<dbReference type="EMBL" id="AP028654">
    <property type="protein sequence ID" value="BEP29762.1"/>
    <property type="molecule type" value="Genomic_DNA"/>
</dbReference>
<sequence>MLNIKKIEKTNSNITKYKKKNTISYQGATSVEKVTPIKPAFNNNKMPNNELINQIYSNFKKLKKEYKDFFNNEQILESNIKMLFDNSNEEEFIKILCRLLNTYNDSVDSLYAFDKIFETEYNLTIKEIVYKYEDDFIKLSIFIEPDAKLRYYKSKLKKIYTTNNSLFNFLCLDNNSFFQKLYLAFSTIKSVIPLDTDNKIFDKNINGFLVDEKC</sequence>